<protein>
    <submittedName>
        <fullName evidence="4">Kinase domain-containing protein</fullName>
    </submittedName>
</protein>
<dbReference type="InterPro" id="IPR000719">
    <property type="entry name" value="Prot_kinase_dom"/>
</dbReference>
<dbReference type="SUPFAM" id="SSF56112">
    <property type="entry name" value="Protein kinase-like (PK-like)"/>
    <property type="match status" value="1"/>
</dbReference>
<dbReference type="GO" id="GO:0035556">
    <property type="term" value="P:intracellular signal transduction"/>
    <property type="evidence" value="ECO:0007669"/>
    <property type="project" value="TreeGrafter"/>
</dbReference>
<evidence type="ECO:0000313" key="5">
    <source>
        <dbReference type="Proteomes" id="UP001362999"/>
    </source>
</evidence>
<sequence>MVTTASEIYWSQRWAFLEDAGYRLRPKFSPNFNSKELNERTRAEYDARYLNPAIMDAQRISDGQKVMLKSVSTRFHPDEVRIARLFSSPPHAGNPRNHCIPILEVLRDPETEDTQILVMPLMVTCRVPVFDTLGEVIDCFRQVFEGIQYMHENFVAHRDCSLPNILQDPTRLFPHGFHPVRPRWDYNWENLAHPITRTQCWPSYYIIDFGLSRQYDPAHGLPFEPVIRGGDKSPPEHDRAEHDRVNPFPTDIYFLGNSLKNEFLYSMHPDEPWDYRLRRRWRFLEPLVEDMIHPDPTQRPTIGQVIQRFNDLCGRLSKWHLRRPGQQCGVFDLPAHRWRQLMRAIRCVPAVPAYMPPSCELSGRMRAFYTQTVVEHG</sequence>
<keyword evidence="5" id="KW-1185">Reference proteome</keyword>
<keyword evidence="4" id="KW-0418">Kinase</keyword>
<feature type="domain" description="Protein kinase" evidence="3">
    <location>
        <begin position="1"/>
        <end position="339"/>
    </location>
</feature>
<dbReference type="EMBL" id="JAWWNJ010000005">
    <property type="protein sequence ID" value="KAK7055456.1"/>
    <property type="molecule type" value="Genomic_DNA"/>
</dbReference>
<keyword evidence="1" id="KW-0547">Nucleotide-binding</keyword>
<comment type="caution">
    <text evidence="4">The sequence shown here is derived from an EMBL/GenBank/DDBJ whole genome shotgun (WGS) entry which is preliminary data.</text>
</comment>
<reference evidence="4 5" key="1">
    <citation type="journal article" date="2024" name="J Genomics">
        <title>Draft genome sequencing and assembly of Favolaschia claudopus CIRM-BRFM 2984 isolated from oak limbs.</title>
        <authorList>
            <person name="Navarro D."/>
            <person name="Drula E."/>
            <person name="Chaduli D."/>
            <person name="Cazenave R."/>
            <person name="Ahrendt S."/>
            <person name="Wang J."/>
            <person name="Lipzen A."/>
            <person name="Daum C."/>
            <person name="Barry K."/>
            <person name="Grigoriev I.V."/>
            <person name="Favel A."/>
            <person name="Rosso M.N."/>
            <person name="Martin F."/>
        </authorList>
    </citation>
    <scope>NUCLEOTIDE SEQUENCE [LARGE SCALE GENOMIC DNA]</scope>
    <source>
        <strain evidence="4 5">CIRM-BRFM 2984</strain>
    </source>
</reference>
<keyword evidence="2" id="KW-0067">ATP-binding</keyword>
<dbReference type="GO" id="GO:0004674">
    <property type="term" value="F:protein serine/threonine kinase activity"/>
    <property type="evidence" value="ECO:0007669"/>
    <property type="project" value="TreeGrafter"/>
</dbReference>
<dbReference type="PANTHER" id="PTHR24346">
    <property type="entry name" value="MAP/MICROTUBULE AFFINITY-REGULATING KINASE"/>
    <property type="match status" value="1"/>
</dbReference>
<dbReference type="Proteomes" id="UP001362999">
    <property type="component" value="Unassembled WGS sequence"/>
</dbReference>
<dbReference type="Gene3D" id="1.10.510.10">
    <property type="entry name" value="Transferase(Phosphotransferase) domain 1"/>
    <property type="match status" value="1"/>
</dbReference>
<feature type="non-terminal residue" evidence="4">
    <location>
        <position position="1"/>
    </location>
</feature>
<evidence type="ECO:0000256" key="2">
    <source>
        <dbReference type="ARBA" id="ARBA00022840"/>
    </source>
</evidence>
<dbReference type="PROSITE" id="PS50011">
    <property type="entry name" value="PROTEIN_KINASE_DOM"/>
    <property type="match status" value="1"/>
</dbReference>
<evidence type="ECO:0000313" key="4">
    <source>
        <dbReference type="EMBL" id="KAK7055456.1"/>
    </source>
</evidence>
<dbReference type="SMART" id="SM00220">
    <property type="entry name" value="S_TKc"/>
    <property type="match status" value="1"/>
</dbReference>
<dbReference type="GO" id="GO:0005737">
    <property type="term" value="C:cytoplasm"/>
    <property type="evidence" value="ECO:0007669"/>
    <property type="project" value="TreeGrafter"/>
</dbReference>
<keyword evidence="4" id="KW-0808">Transferase</keyword>
<dbReference type="AlphaFoldDB" id="A0AAW0DW91"/>
<gene>
    <name evidence="4" type="ORF">R3P38DRAFT_2847143</name>
</gene>
<dbReference type="GO" id="GO:0005524">
    <property type="term" value="F:ATP binding"/>
    <property type="evidence" value="ECO:0007669"/>
    <property type="project" value="UniProtKB-KW"/>
</dbReference>
<evidence type="ECO:0000259" key="3">
    <source>
        <dbReference type="PROSITE" id="PS50011"/>
    </source>
</evidence>
<evidence type="ECO:0000256" key="1">
    <source>
        <dbReference type="ARBA" id="ARBA00022741"/>
    </source>
</evidence>
<dbReference type="PANTHER" id="PTHR24346:SF30">
    <property type="entry name" value="MATERNAL EMBRYONIC LEUCINE ZIPPER KINASE"/>
    <property type="match status" value="1"/>
</dbReference>
<dbReference type="InterPro" id="IPR011009">
    <property type="entry name" value="Kinase-like_dom_sf"/>
</dbReference>
<proteinExistence type="predicted"/>
<name>A0AAW0DW91_9AGAR</name>
<accession>A0AAW0DW91</accession>
<organism evidence="4 5">
    <name type="scientific">Favolaschia claudopus</name>
    <dbReference type="NCBI Taxonomy" id="2862362"/>
    <lineage>
        <taxon>Eukaryota</taxon>
        <taxon>Fungi</taxon>
        <taxon>Dikarya</taxon>
        <taxon>Basidiomycota</taxon>
        <taxon>Agaricomycotina</taxon>
        <taxon>Agaricomycetes</taxon>
        <taxon>Agaricomycetidae</taxon>
        <taxon>Agaricales</taxon>
        <taxon>Marasmiineae</taxon>
        <taxon>Mycenaceae</taxon>
        <taxon>Favolaschia</taxon>
    </lineage>
</organism>